<dbReference type="Pfam" id="PF18974">
    <property type="entry name" value="DUF5710"/>
    <property type="match status" value="1"/>
</dbReference>
<organism evidence="2">
    <name type="scientific">viral metagenome</name>
    <dbReference type="NCBI Taxonomy" id="1070528"/>
    <lineage>
        <taxon>unclassified sequences</taxon>
        <taxon>metagenomes</taxon>
        <taxon>organismal metagenomes</taxon>
    </lineage>
</organism>
<dbReference type="EMBL" id="MN738761">
    <property type="protein sequence ID" value="QHS83600.1"/>
    <property type="molecule type" value="Genomic_DNA"/>
</dbReference>
<protein>
    <recommendedName>
        <fullName evidence="1">DUF5710 domain-containing protein</fullName>
    </recommendedName>
</protein>
<feature type="domain" description="DUF5710" evidence="1">
    <location>
        <begin position="79"/>
        <end position="120"/>
    </location>
</feature>
<evidence type="ECO:0000259" key="1">
    <source>
        <dbReference type="Pfam" id="PF18974"/>
    </source>
</evidence>
<reference evidence="2" key="1">
    <citation type="journal article" date="2020" name="Nature">
        <title>Giant virus diversity and host interactions through global metagenomics.</title>
        <authorList>
            <person name="Schulz F."/>
            <person name="Roux S."/>
            <person name="Paez-Espino D."/>
            <person name="Jungbluth S."/>
            <person name="Walsh D.A."/>
            <person name="Denef V.J."/>
            <person name="McMahon K.D."/>
            <person name="Konstantinidis K.T."/>
            <person name="Eloe-Fadrosh E.A."/>
            <person name="Kyrpides N.C."/>
            <person name="Woyke T."/>
        </authorList>
    </citation>
    <scope>NUCLEOTIDE SEQUENCE</scope>
    <source>
        <strain evidence="2">GVMAG-S-ERX555961-36</strain>
    </source>
</reference>
<evidence type="ECO:0000313" key="2">
    <source>
        <dbReference type="EMBL" id="QHS83600.1"/>
    </source>
</evidence>
<dbReference type="AlphaFoldDB" id="A0A6C0AW61"/>
<name>A0A6C0AW61_9ZZZZ</name>
<proteinExistence type="predicted"/>
<sequence>MIVVDGILFLTIDFSGKRLKYSERIVYYNVGMVELYQNKSTPPPPGPGMCNAGAVARMRAVDEAREIADVDALAQRNKRYIYCSFDEKDECKQNGGKWDADKKRWYIPEGIDNESFKKWFYPYKNHENYIEKQILYWFYRFRGKENMNTGVGKWLIFIDVNSTNMDKLEYLQKKVGITGFKIWQDNRPHVKEHFNEDEACICIYCGLQSKSFEEQEEWIKYIGFNISKDCYLKSISKREKIWFKANEDTRNFNYSFNSKSSKLSIRL</sequence>
<dbReference type="InterPro" id="IPR043764">
    <property type="entry name" value="DUF5710"/>
</dbReference>
<accession>A0A6C0AW61</accession>